<organism evidence="2 3">
    <name type="scientific">Oedothorax gibbosus</name>
    <dbReference type="NCBI Taxonomy" id="931172"/>
    <lineage>
        <taxon>Eukaryota</taxon>
        <taxon>Metazoa</taxon>
        <taxon>Ecdysozoa</taxon>
        <taxon>Arthropoda</taxon>
        <taxon>Chelicerata</taxon>
        <taxon>Arachnida</taxon>
        <taxon>Araneae</taxon>
        <taxon>Araneomorphae</taxon>
        <taxon>Entelegynae</taxon>
        <taxon>Araneoidea</taxon>
        <taxon>Linyphiidae</taxon>
        <taxon>Erigoninae</taxon>
        <taxon>Oedothorax</taxon>
    </lineage>
</organism>
<sequence>MNMIANNLSTFYIFLYCVCQSFVASHLTRPPHNLSCYDCSTLNNGDSCKNLQLNNTAVQKSCKPGQMFCSVILFRYSTDVSSEYLFWSVERRCEETCQNGCNTVGERVKLFLCRSCCNGYLCNHGSKGNKSLPDDVPMILVTGMALYRYFSFFKSFETVFGG</sequence>
<dbReference type="Proteomes" id="UP000827092">
    <property type="component" value="Unassembled WGS sequence"/>
</dbReference>
<evidence type="ECO:0000256" key="1">
    <source>
        <dbReference type="SAM" id="SignalP"/>
    </source>
</evidence>
<dbReference type="SUPFAM" id="SSF57302">
    <property type="entry name" value="Snake toxin-like"/>
    <property type="match status" value="1"/>
</dbReference>
<reference evidence="2 3" key="1">
    <citation type="journal article" date="2022" name="Nat. Ecol. Evol.">
        <title>A masculinizing supergene underlies an exaggerated male reproductive morph in a spider.</title>
        <authorList>
            <person name="Hendrickx F."/>
            <person name="De Corte Z."/>
            <person name="Sonet G."/>
            <person name="Van Belleghem S.M."/>
            <person name="Kostlbacher S."/>
            <person name="Vangestel C."/>
        </authorList>
    </citation>
    <scope>NUCLEOTIDE SEQUENCE [LARGE SCALE GENOMIC DNA]</scope>
    <source>
        <strain evidence="2">W744_W776</strain>
    </source>
</reference>
<name>A0AAV6V6A8_9ARAC</name>
<dbReference type="CDD" id="cd00117">
    <property type="entry name" value="TFP"/>
    <property type="match status" value="1"/>
</dbReference>
<dbReference type="AlphaFoldDB" id="A0AAV6V6A8"/>
<proteinExistence type="predicted"/>
<feature type="chain" id="PRO_5043652896" evidence="1">
    <location>
        <begin position="26"/>
        <end position="162"/>
    </location>
</feature>
<evidence type="ECO:0000313" key="3">
    <source>
        <dbReference type="Proteomes" id="UP000827092"/>
    </source>
</evidence>
<gene>
    <name evidence="2" type="ORF">JTE90_027816</name>
</gene>
<comment type="caution">
    <text evidence="2">The sequence shown here is derived from an EMBL/GenBank/DDBJ whole genome shotgun (WGS) entry which is preliminary data.</text>
</comment>
<keyword evidence="3" id="KW-1185">Reference proteome</keyword>
<dbReference type="InterPro" id="IPR045860">
    <property type="entry name" value="Snake_toxin-like_sf"/>
</dbReference>
<feature type="signal peptide" evidence="1">
    <location>
        <begin position="1"/>
        <end position="25"/>
    </location>
</feature>
<dbReference type="EMBL" id="JAFNEN010000144">
    <property type="protein sequence ID" value="KAG8192177.1"/>
    <property type="molecule type" value="Genomic_DNA"/>
</dbReference>
<protein>
    <submittedName>
        <fullName evidence="2">Uncharacterized protein</fullName>
    </submittedName>
</protein>
<keyword evidence="1" id="KW-0732">Signal</keyword>
<evidence type="ECO:0000313" key="2">
    <source>
        <dbReference type="EMBL" id="KAG8192177.1"/>
    </source>
</evidence>
<accession>A0AAV6V6A8</accession>